<feature type="compositionally biased region" description="Polar residues" evidence="1">
    <location>
        <begin position="61"/>
        <end position="71"/>
    </location>
</feature>
<dbReference type="EMBL" id="JAIWOZ010000003">
    <property type="protein sequence ID" value="KAH6607903.1"/>
    <property type="molecule type" value="Genomic_DNA"/>
</dbReference>
<comment type="caution">
    <text evidence="2">The sequence shown here is derived from an EMBL/GenBank/DDBJ whole genome shotgun (WGS) entry which is preliminary data.</text>
</comment>
<feature type="region of interest" description="Disordered" evidence="1">
    <location>
        <begin position="167"/>
        <end position="221"/>
    </location>
</feature>
<dbReference type="OrthoDB" id="5404940at2759"/>
<keyword evidence="3" id="KW-1185">Reference proteome</keyword>
<organism evidence="2 3">
    <name type="scientific">Trichoderma cornu-damae</name>
    <dbReference type="NCBI Taxonomy" id="654480"/>
    <lineage>
        <taxon>Eukaryota</taxon>
        <taxon>Fungi</taxon>
        <taxon>Dikarya</taxon>
        <taxon>Ascomycota</taxon>
        <taxon>Pezizomycotina</taxon>
        <taxon>Sordariomycetes</taxon>
        <taxon>Hypocreomycetidae</taxon>
        <taxon>Hypocreales</taxon>
        <taxon>Hypocreaceae</taxon>
        <taxon>Trichoderma</taxon>
    </lineage>
</organism>
<gene>
    <name evidence="2" type="ORF">Trco_004216</name>
</gene>
<accession>A0A9P8QSF3</accession>
<dbReference type="Proteomes" id="UP000827724">
    <property type="component" value="Unassembled WGS sequence"/>
</dbReference>
<feature type="region of interest" description="Disordered" evidence="1">
    <location>
        <begin position="268"/>
        <end position="369"/>
    </location>
</feature>
<sequence length="369" mass="40201">MPIFTSAAFYTTIGAGSTHLLSLPSCAWLGWMFRKISLMPPDMNPLKDNLTARPLHKRNKSSVSTAASTTNEADKPWMESRRNSGGVYGNVPDRVSVSFMHTRTESRDSAISMGSRISNSPERKKAPLRYLPRASYPNSYAAVPSREPEPTAHRVSEALEGRVVETWRPSSVASRATRPDQRATNAARSHRSAGSKSYAALTRPYDAGEMGSDSEYEPESDLGDVIRKKGRLGVAQPKPLTSNPMLPRALNARRGQVDCGAQYEAISDGEPASWARRDIADDQQQPPETRSQRCRDSSIQLDSHFDTRQSSGGEDATAQAALGSGRKVSSGNDYWPNHSAAHGRRKVSGKMAEEGRAEGGGSLLATRVR</sequence>
<proteinExistence type="predicted"/>
<protein>
    <submittedName>
        <fullName evidence="2">Fatty acid elongase</fullName>
    </submittedName>
</protein>
<evidence type="ECO:0000256" key="1">
    <source>
        <dbReference type="SAM" id="MobiDB-lite"/>
    </source>
</evidence>
<dbReference type="AlphaFoldDB" id="A0A9P8QSF3"/>
<name>A0A9P8QSF3_9HYPO</name>
<feature type="compositionally biased region" description="Acidic residues" evidence="1">
    <location>
        <begin position="212"/>
        <end position="221"/>
    </location>
</feature>
<reference evidence="2" key="1">
    <citation type="submission" date="2021-08" db="EMBL/GenBank/DDBJ databases">
        <title>Chromosome-Level Trichoderma cornu-damae using Hi-C Data.</title>
        <authorList>
            <person name="Kim C.S."/>
        </authorList>
    </citation>
    <scope>NUCLEOTIDE SEQUENCE</scope>
    <source>
        <strain evidence="2">KA19-0412C</strain>
    </source>
</reference>
<feature type="compositionally biased region" description="Basic and acidic residues" evidence="1">
    <location>
        <begin position="72"/>
        <end position="82"/>
    </location>
</feature>
<evidence type="ECO:0000313" key="3">
    <source>
        <dbReference type="Proteomes" id="UP000827724"/>
    </source>
</evidence>
<evidence type="ECO:0000313" key="2">
    <source>
        <dbReference type="EMBL" id="KAH6607903.1"/>
    </source>
</evidence>
<feature type="region of interest" description="Disordered" evidence="1">
    <location>
        <begin position="106"/>
        <end position="129"/>
    </location>
</feature>
<feature type="region of interest" description="Disordered" evidence="1">
    <location>
        <begin position="49"/>
        <end position="89"/>
    </location>
</feature>